<comment type="catalytic activity">
    <reaction evidence="8 9">
        <text>2 superoxide + 2 H(+) = H2O2 + O2</text>
        <dbReference type="Rhea" id="RHEA:20696"/>
        <dbReference type="ChEBI" id="CHEBI:15378"/>
        <dbReference type="ChEBI" id="CHEBI:15379"/>
        <dbReference type="ChEBI" id="CHEBI:16240"/>
        <dbReference type="ChEBI" id="CHEBI:18421"/>
        <dbReference type="EC" id="1.15.1.1"/>
    </reaction>
</comment>
<evidence type="ECO:0000259" key="12">
    <source>
        <dbReference type="Pfam" id="PF00080"/>
    </source>
</evidence>
<evidence type="ECO:0000256" key="11">
    <source>
        <dbReference type="SAM" id="Phobius"/>
    </source>
</evidence>
<dbReference type="SUPFAM" id="SSF49329">
    <property type="entry name" value="Cu,Zn superoxide dismutase-like"/>
    <property type="match status" value="1"/>
</dbReference>
<evidence type="ECO:0000256" key="4">
    <source>
        <dbReference type="ARBA" id="ARBA00022862"/>
    </source>
</evidence>
<keyword evidence="4" id="KW-0049">Antioxidant</keyword>
<keyword evidence="11" id="KW-0812">Transmembrane</keyword>
<organism evidence="13 14">
    <name type="scientific">Gloeophyllum trabeum (strain ATCC 11539 / FP-39264 / Madison 617)</name>
    <name type="common">Brown rot fungus</name>
    <dbReference type="NCBI Taxonomy" id="670483"/>
    <lineage>
        <taxon>Eukaryota</taxon>
        <taxon>Fungi</taxon>
        <taxon>Dikarya</taxon>
        <taxon>Basidiomycota</taxon>
        <taxon>Agaricomycotina</taxon>
        <taxon>Agaricomycetes</taxon>
        <taxon>Gloeophyllales</taxon>
        <taxon>Gloeophyllaceae</taxon>
        <taxon>Gloeophyllum</taxon>
    </lineage>
</organism>
<dbReference type="OMA" id="AQRGFHI"/>
<comment type="cofactor">
    <cofactor evidence="9">
        <name>Zn(2+)</name>
        <dbReference type="ChEBI" id="CHEBI:29105"/>
    </cofactor>
    <text evidence="9">Binds 1 zinc ion per subunit.</text>
</comment>
<dbReference type="PROSITE" id="PS00332">
    <property type="entry name" value="SOD_CU_ZN_2"/>
    <property type="match status" value="1"/>
</dbReference>
<evidence type="ECO:0000256" key="1">
    <source>
        <dbReference type="ARBA" id="ARBA00010457"/>
    </source>
</evidence>
<keyword evidence="11" id="KW-1133">Transmembrane helix</keyword>
<feature type="region of interest" description="Disordered" evidence="10">
    <location>
        <begin position="108"/>
        <end position="127"/>
    </location>
</feature>
<reference evidence="13 14" key="1">
    <citation type="journal article" date="2012" name="Science">
        <title>The Paleozoic origin of enzymatic lignin decomposition reconstructed from 31 fungal genomes.</title>
        <authorList>
            <person name="Floudas D."/>
            <person name="Binder M."/>
            <person name="Riley R."/>
            <person name="Barry K."/>
            <person name="Blanchette R.A."/>
            <person name="Henrissat B."/>
            <person name="Martinez A.T."/>
            <person name="Otillar R."/>
            <person name="Spatafora J.W."/>
            <person name="Yadav J.S."/>
            <person name="Aerts A."/>
            <person name="Benoit I."/>
            <person name="Boyd A."/>
            <person name="Carlson A."/>
            <person name="Copeland A."/>
            <person name="Coutinho P.M."/>
            <person name="de Vries R.P."/>
            <person name="Ferreira P."/>
            <person name="Findley K."/>
            <person name="Foster B."/>
            <person name="Gaskell J."/>
            <person name="Glotzer D."/>
            <person name="Gorecki P."/>
            <person name="Heitman J."/>
            <person name="Hesse C."/>
            <person name="Hori C."/>
            <person name="Igarashi K."/>
            <person name="Jurgens J.A."/>
            <person name="Kallen N."/>
            <person name="Kersten P."/>
            <person name="Kohler A."/>
            <person name="Kuees U."/>
            <person name="Kumar T.K.A."/>
            <person name="Kuo A."/>
            <person name="LaButti K."/>
            <person name="Larrondo L.F."/>
            <person name="Lindquist E."/>
            <person name="Ling A."/>
            <person name="Lombard V."/>
            <person name="Lucas S."/>
            <person name="Lundell T."/>
            <person name="Martin R."/>
            <person name="McLaughlin D.J."/>
            <person name="Morgenstern I."/>
            <person name="Morin E."/>
            <person name="Murat C."/>
            <person name="Nagy L.G."/>
            <person name="Nolan M."/>
            <person name="Ohm R.A."/>
            <person name="Patyshakuliyeva A."/>
            <person name="Rokas A."/>
            <person name="Ruiz-Duenas F.J."/>
            <person name="Sabat G."/>
            <person name="Salamov A."/>
            <person name="Samejima M."/>
            <person name="Schmutz J."/>
            <person name="Slot J.C."/>
            <person name="St John F."/>
            <person name="Stenlid J."/>
            <person name="Sun H."/>
            <person name="Sun S."/>
            <person name="Syed K."/>
            <person name="Tsang A."/>
            <person name="Wiebenga A."/>
            <person name="Young D."/>
            <person name="Pisabarro A."/>
            <person name="Eastwood D.C."/>
            <person name="Martin F."/>
            <person name="Cullen D."/>
            <person name="Grigoriev I.V."/>
            <person name="Hibbett D.S."/>
        </authorList>
    </citation>
    <scope>NUCLEOTIDE SEQUENCE [LARGE SCALE GENOMIC DNA]</scope>
    <source>
        <strain evidence="13 14">ATCC 11539</strain>
    </source>
</reference>
<dbReference type="PROSITE" id="PS00087">
    <property type="entry name" value="SOD_CU_ZN_1"/>
    <property type="match status" value="1"/>
</dbReference>
<evidence type="ECO:0000313" key="14">
    <source>
        <dbReference type="Proteomes" id="UP000030669"/>
    </source>
</evidence>
<keyword evidence="14" id="KW-1185">Reference proteome</keyword>
<evidence type="ECO:0000256" key="5">
    <source>
        <dbReference type="ARBA" id="ARBA00023002"/>
    </source>
</evidence>
<feature type="transmembrane region" description="Helical" evidence="11">
    <location>
        <begin position="14"/>
        <end position="33"/>
    </location>
</feature>
<feature type="domain" description="Superoxide dismutase copper/zinc binding" evidence="12">
    <location>
        <begin position="54"/>
        <end position="191"/>
    </location>
</feature>
<dbReference type="PRINTS" id="PR00068">
    <property type="entry name" value="CUZNDISMTASE"/>
</dbReference>
<keyword evidence="2 9" id="KW-0479">Metal-binding</keyword>
<dbReference type="eggNOG" id="KOG0441">
    <property type="taxonomic scope" value="Eukaryota"/>
</dbReference>
<dbReference type="RefSeq" id="XP_007866758.1">
    <property type="nucleotide sequence ID" value="XM_007868567.1"/>
</dbReference>
<dbReference type="PANTHER" id="PTHR10003">
    <property type="entry name" value="SUPEROXIDE DISMUTASE CU-ZN -RELATED"/>
    <property type="match status" value="1"/>
</dbReference>
<protein>
    <recommendedName>
        <fullName evidence="9">Superoxide dismutase [Cu-Zn]</fullName>
        <ecNumber evidence="9">1.15.1.1</ecNumber>
    </recommendedName>
</protein>
<keyword evidence="5 9" id="KW-0560">Oxidoreductase</keyword>
<keyword evidence="6 9" id="KW-0186">Copper</keyword>
<keyword evidence="7" id="KW-1015">Disulfide bond</keyword>
<dbReference type="CDD" id="cd00305">
    <property type="entry name" value="Cu-Zn_Superoxide_Dismutase"/>
    <property type="match status" value="1"/>
</dbReference>
<proteinExistence type="inferred from homology"/>
<accession>S7RJD9</accession>
<evidence type="ECO:0000256" key="10">
    <source>
        <dbReference type="SAM" id="MobiDB-lite"/>
    </source>
</evidence>
<dbReference type="HOGENOM" id="CLU_056632_4_1_1"/>
<evidence type="ECO:0000256" key="2">
    <source>
        <dbReference type="ARBA" id="ARBA00022723"/>
    </source>
</evidence>
<dbReference type="GO" id="GO:0004784">
    <property type="term" value="F:superoxide dismutase activity"/>
    <property type="evidence" value="ECO:0007669"/>
    <property type="project" value="UniProtKB-EC"/>
</dbReference>
<dbReference type="GeneID" id="19304148"/>
<evidence type="ECO:0000256" key="9">
    <source>
        <dbReference type="RuleBase" id="RU000393"/>
    </source>
</evidence>
<dbReference type="Proteomes" id="UP000030669">
    <property type="component" value="Unassembled WGS sequence"/>
</dbReference>
<dbReference type="KEGG" id="gtr:GLOTRDRAFT_139037"/>
<dbReference type="InterPro" id="IPR024134">
    <property type="entry name" value="SOD_Cu/Zn_/chaperone"/>
</dbReference>
<dbReference type="InterPro" id="IPR036423">
    <property type="entry name" value="SOD-like_Cu/Zn_dom_sf"/>
</dbReference>
<evidence type="ECO:0000256" key="3">
    <source>
        <dbReference type="ARBA" id="ARBA00022833"/>
    </source>
</evidence>
<comment type="similarity">
    <text evidence="1 9">Belongs to the Cu-Zn superoxide dismutase family.</text>
</comment>
<gene>
    <name evidence="13" type="ORF">GLOTRDRAFT_139037</name>
</gene>
<name>S7RJD9_GLOTA</name>
<comment type="function">
    <text evidence="9">Destroys radicals which are normally produced within the cells and which are toxic to biological systems.</text>
</comment>
<sequence>MDALHSKPPSKRPLVITAVAAFVTFLLFWNVFLKPEELPLVTKAVVTVSGDSQVTGMITFTQSTKSGAVTIKGELKGLDPLAKRGFHIHHSGDVSSCAAAGSHFNPFSTTHGAPTDPSSKRHVGDLGNIESDRNGVAVFEFQDKLISLNGPLSIVGRAVVVHAGTDDLGRGGNDDSLKTGNAGGRSACGVIGIA</sequence>
<evidence type="ECO:0000256" key="7">
    <source>
        <dbReference type="ARBA" id="ARBA00023157"/>
    </source>
</evidence>
<evidence type="ECO:0000256" key="8">
    <source>
        <dbReference type="ARBA" id="ARBA00049204"/>
    </source>
</evidence>
<dbReference type="Pfam" id="PF00080">
    <property type="entry name" value="Sod_Cu"/>
    <property type="match status" value="1"/>
</dbReference>
<dbReference type="Gene3D" id="2.60.40.200">
    <property type="entry name" value="Superoxide dismutase, copper/zinc binding domain"/>
    <property type="match status" value="1"/>
</dbReference>
<dbReference type="AlphaFoldDB" id="S7RJD9"/>
<keyword evidence="3 9" id="KW-0862">Zinc</keyword>
<dbReference type="EC" id="1.15.1.1" evidence="9"/>
<dbReference type="GO" id="GO:0005507">
    <property type="term" value="F:copper ion binding"/>
    <property type="evidence" value="ECO:0007669"/>
    <property type="project" value="InterPro"/>
</dbReference>
<dbReference type="EMBL" id="KB469303">
    <property type="protein sequence ID" value="EPQ54450.1"/>
    <property type="molecule type" value="Genomic_DNA"/>
</dbReference>
<dbReference type="FunFam" id="2.60.40.200:FF:000003">
    <property type="entry name" value="Superoxide dismutase [Cu-Zn], chloroplastic"/>
    <property type="match status" value="1"/>
</dbReference>
<comment type="cofactor">
    <cofactor evidence="9">
        <name>Cu cation</name>
        <dbReference type="ChEBI" id="CHEBI:23378"/>
    </cofactor>
    <text evidence="9">Binds 1 copper ion per subunit.</text>
</comment>
<evidence type="ECO:0000256" key="6">
    <source>
        <dbReference type="ARBA" id="ARBA00023008"/>
    </source>
</evidence>
<dbReference type="OrthoDB" id="2015551at2759"/>
<dbReference type="STRING" id="670483.S7RJD9"/>
<keyword evidence="11" id="KW-0472">Membrane</keyword>
<dbReference type="InterPro" id="IPR001424">
    <property type="entry name" value="SOD_Cu_Zn_dom"/>
</dbReference>
<evidence type="ECO:0000313" key="13">
    <source>
        <dbReference type="EMBL" id="EPQ54450.1"/>
    </source>
</evidence>
<dbReference type="InterPro" id="IPR018152">
    <property type="entry name" value="SOD_Cu/Zn_BS"/>
</dbReference>